<dbReference type="PROSITE" id="PS50965">
    <property type="entry name" value="NERD"/>
    <property type="match status" value="1"/>
</dbReference>
<dbReference type="RefSeq" id="WP_169605214.1">
    <property type="nucleotide sequence ID" value="NZ_CP051481.1"/>
</dbReference>
<evidence type="ECO:0000313" key="4">
    <source>
        <dbReference type="Proteomes" id="UP000501060"/>
    </source>
</evidence>
<keyword evidence="4" id="KW-1185">Reference proteome</keyword>
<dbReference type="KEGG" id="mphe:HGG69_02490"/>
<evidence type="ECO:0000259" key="2">
    <source>
        <dbReference type="PROSITE" id="PS50965"/>
    </source>
</evidence>
<sequence>MNEDIIKNGLVAGLVLFTLSVVAVIVLVLYLKYTKAKRIERGREFETEFSLYLNNWAVQNHCHYIPANLFKYDDNLFETDGVLISDKGIIVVELKSIKGNITGDYNSNIWLKEFSETSYEINNSLKQNDKHIQHLANIIGKQVNFYSFVIYESFQNTLQITNVPDYAMIMFDYEFENKFNYFNAQTETIYSEKTLNNIYNTLKRAVTTSSKDKAKFQSYRI</sequence>
<accession>A0A858U7G5</accession>
<keyword evidence="1" id="KW-0812">Transmembrane</keyword>
<reference evidence="3 4" key="1">
    <citation type="submission" date="2020-04" db="EMBL/GenBank/DDBJ databases">
        <title>Novel Mycoplasma species detected in Phocoena phocoena (harbor porpoise) from the USA.</title>
        <authorList>
            <person name="Volokhov D.V."/>
        </authorList>
    </citation>
    <scope>NUCLEOTIDE SEQUENCE [LARGE SCALE GENOMIC DNA]</scope>
    <source>
        <strain evidence="3 4">Phocoena C-264-GEN</strain>
    </source>
</reference>
<feature type="domain" description="NERD" evidence="2">
    <location>
        <begin position="41"/>
        <end position="158"/>
    </location>
</feature>
<keyword evidence="1" id="KW-1133">Transmembrane helix</keyword>
<keyword evidence="1" id="KW-0472">Membrane</keyword>
<evidence type="ECO:0000256" key="1">
    <source>
        <dbReference type="SAM" id="Phobius"/>
    </source>
</evidence>
<dbReference type="AlphaFoldDB" id="A0A858U7G5"/>
<dbReference type="Pfam" id="PF08378">
    <property type="entry name" value="NERD"/>
    <property type="match status" value="1"/>
</dbReference>
<dbReference type="Proteomes" id="UP000501060">
    <property type="component" value="Chromosome"/>
</dbReference>
<dbReference type="EMBL" id="CP051481">
    <property type="protein sequence ID" value="QJG67163.1"/>
    <property type="molecule type" value="Genomic_DNA"/>
</dbReference>
<protein>
    <submittedName>
        <fullName evidence="3">NERD domain-containing protein</fullName>
    </submittedName>
</protein>
<dbReference type="InterPro" id="IPR011528">
    <property type="entry name" value="NERD"/>
</dbReference>
<organism evidence="3 4">
    <name type="scientific">Mycoplasma phocoenae</name>
    <dbReference type="NCBI Taxonomy" id="754517"/>
    <lineage>
        <taxon>Bacteria</taxon>
        <taxon>Bacillati</taxon>
        <taxon>Mycoplasmatota</taxon>
        <taxon>Mollicutes</taxon>
        <taxon>Mycoplasmataceae</taxon>
        <taxon>Mycoplasma</taxon>
    </lineage>
</organism>
<gene>
    <name evidence="3" type="ORF">HGG69_02490</name>
</gene>
<evidence type="ECO:0000313" key="3">
    <source>
        <dbReference type="EMBL" id="QJG67163.1"/>
    </source>
</evidence>
<name>A0A858U7G5_9MOLU</name>
<feature type="transmembrane region" description="Helical" evidence="1">
    <location>
        <begin position="12"/>
        <end position="31"/>
    </location>
</feature>
<proteinExistence type="predicted"/>